<proteinExistence type="predicted"/>
<protein>
    <submittedName>
        <fullName evidence="1">Uncharacterized protein</fullName>
    </submittedName>
</protein>
<dbReference type="AlphaFoldDB" id="A0A4Z2HBB2"/>
<comment type="caution">
    <text evidence="1">The sequence shown here is derived from an EMBL/GenBank/DDBJ whole genome shotgun (WGS) entry which is preliminary data.</text>
</comment>
<name>A0A4Z2HBB2_9TELE</name>
<keyword evidence="2" id="KW-1185">Reference proteome</keyword>
<dbReference type="EMBL" id="SRLO01000299">
    <property type="protein sequence ID" value="TNN62174.1"/>
    <property type="molecule type" value="Genomic_DNA"/>
</dbReference>
<evidence type="ECO:0000313" key="2">
    <source>
        <dbReference type="Proteomes" id="UP000314294"/>
    </source>
</evidence>
<dbReference type="Proteomes" id="UP000314294">
    <property type="component" value="Unassembled WGS sequence"/>
</dbReference>
<sequence length="116" mass="12105">MQEPSASPRLTLAVSAAATRVARKVAGTRVPPVSAGLLHTASVSRKDCSELAATALLLPPHPPTPPLCLFPVPPTLPLLPPCYVPSIDNGRLSRGWVVSVGKAHSVKLDGYQAARN</sequence>
<evidence type="ECO:0000313" key="1">
    <source>
        <dbReference type="EMBL" id="TNN62174.1"/>
    </source>
</evidence>
<gene>
    <name evidence="1" type="ORF">EYF80_027554</name>
</gene>
<accession>A0A4Z2HBB2</accession>
<organism evidence="1 2">
    <name type="scientific">Liparis tanakae</name>
    <name type="common">Tanaka's snailfish</name>
    <dbReference type="NCBI Taxonomy" id="230148"/>
    <lineage>
        <taxon>Eukaryota</taxon>
        <taxon>Metazoa</taxon>
        <taxon>Chordata</taxon>
        <taxon>Craniata</taxon>
        <taxon>Vertebrata</taxon>
        <taxon>Euteleostomi</taxon>
        <taxon>Actinopterygii</taxon>
        <taxon>Neopterygii</taxon>
        <taxon>Teleostei</taxon>
        <taxon>Neoteleostei</taxon>
        <taxon>Acanthomorphata</taxon>
        <taxon>Eupercaria</taxon>
        <taxon>Perciformes</taxon>
        <taxon>Cottioidei</taxon>
        <taxon>Cottales</taxon>
        <taxon>Liparidae</taxon>
        <taxon>Liparis</taxon>
    </lineage>
</organism>
<reference evidence="1 2" key="1">
    <citation type="submission" date="2019-03" db="EMBL/GenBank/DDBJ databases">
        <title>First draft genome of Liparis tanakae, snailfish: a comprehensive survey of snailfish specific genes.</title>
        <authorList>
            <person name="Kim W."/>
            <person name="Song I."/>
            <person name="Jeong J.-H."/>
            <person name="Kim D."/>
            <person name="Kim S."/>
            <person name="Ryu S."/>
            <person name="Song J.Y."/>
            <person name="Lee S.K."/>
        </authorList>
    </citation>
    <scope>NUCLEOTIDE SEQUENCE [LARGE SCALE GENOMIC DNA]</scope>
    <source>
        <tissue evidence="1">Muscle</tissue>
    </source>
</reference>